<keyword evidence="2" id="KW-0645">Protease</keyword>
<comment type="caution">
    <text evidence="7">The sequence shown here is derived from an EMBL/GenBank/DDBJ whole genome shotgun (WGS) entry which is preliminary data.</text>
</comment>
<keyword evidence="3 7" id="KW-0378">Hydrolase</keyword>
<dbReference type="SUPFAM" id="SSF54001">
    <property type="entry name" value="Cysteine proteinases"/>
    <property type="match status" value="1"/>
</dbReference>
<dbReference type="PANTHER" id="PTHR47053">
    <property type="entry name" value="MUREIN DD-ENDOPEPTIDASE MEPH-RELATED"/>
    <property type="match status" value="1"/>
</dbReference>
<dbReference type="InterPro" id="IPR051202">
    <property type="entry name" value="Peptidase_C40"/>
</dbReference>
<dbReference type="InterPro" id="IPR000064">
    <property type="entry name" value="NLP_P60_dom"/>
</dbReference>
<feature type="domain" description="NlpC/P60" evidence="6">
    <location>
        <begin position="186"/>
        <end position="303"/>
    </location>
</feature>
<dbReference type="GO" id="GO:0006508">
    <property type="term" value="P:proteolysis"/>
    <property type="evidence" value="ECO:0007669"/>
    <property type="project" value="UniProtKB-KW"/>
</dbReference>
<evidence type="ECO:0000256" key="5">
    <source>
        <dbReference type="SAM" id="MobiDB-lite"/>
    </source>
</evidence>
<feature type="compositionally biased region" description="Polar residues" evidence="5">
    <location>
        <begin position="151"/>
        <end position="170"/>
    </location>
</feature>
<dbReference type="AlphaFoldDB" id="A0A7W8X071"/>
<feature type="compositionally biased region" description="Polar residues" evidence="5">
    <location>
        <begin position="69"/>
        <end position="102"/>
    </location>
</feature>
<keyword evidence="4" id="KW-0788">Thiol protease</keyword>
<dbReference type="RefSeq" id="WP_183665235.1">
    <property type="nucleotide sequence ID" value="NZ_BAAARH010000017.1"/>
</dbReference>
<comment type="similarity">
    <text evidence="1">Belongs to the peptidase C40 family.</text>
</comment>
<dbReference type="InterPro" id="IPR038765">
    <property type="entry name" value="Papain-like_cys_pep_sf"/>
</dbReference>
<name>A0A7W8X071_9MICC</name>
<dbReference type="PROSITE" id="PS51935">
    <property type="entry name" value="NLPC_P60"/>
    <property type="match status" value="1"/>
</dbReference>
<dbReference type="EMBL" id="JACHDR010000001">
    <property type="protein sequence ID" value="MBB5513065.1"/>
    <property type="molecule type" value="Genomic_DNA"/>
</dbReference>
<dbReference type="Gene3D" id="3.90.1720.10">
    <property type="entry name" value="endopeptidase domain like (from Nostoc punctiforme)"/>
    <property type="match status" value="1"/>
</dbReference>
<evidence type="ECO:0000256" key="2">
    <source>
        <dbReference type="ARBA" id="ARBA00022670"/>
    </source>
</evidence>
<accession>A0A7W8X071</accession>
<dbReference type="Pfam" id="PF00877">
    <property type="entry name" value="NLPC_P60"/>
    <property type="match status" value="1"/>
</dbReference>
<evidence type="ECO:0000256" key="1">
    <source>
        <dbReference type="ARBA" id="ARBA00007074"/>
    </source>
</evidence>
<dbReference type="PANTHER" id="PTHR47053:SF1">
    <property type="entry name" value="MUREIN DD-ENDOPEPTIDASE MEPH-RELATED"/>
    <property type="match status" value="1"/>
</dbReference>
<organism evidence="7 8">
    <name type="scientific">Neomicrococcus aestuarii</name>
    <dbReference type="NCBI Taxonomy" id="556325"/>
    <lineage>
        <taxon>Bacteria</taxon>
        <taxon>Bacillati</taxon>
        <taxon>Actinomycetota</taxon>
        <taxon>Actinomycetes</taxon>
        <taxon>Micrococcales</taxon>
        <taxon>Micrococcaceae</taxon>
        <taxon>Neomicrococcus</taxon>
    </lineage>
</organism>
<evidence type="ECO:0000313" key="7">
    <source>
        <dbReference type="EMBL" id="MBB5513065.1"/>
    </source>
</evidence>
<dbReference type="Proteomes" id="UP000580797">
    <property type="component" value="Unassembled WGS sequence"/>
</dbReference>
<evidence type="ECO:0000313" key="8">
    <source>
        <dbReference type="Proteomes" id="UP000580797"/>
    </source>
</evidence>
<protein>
    <submittedName>
        <fullName evidence="7">Cell wall-associated NlpC family hydrolase</fullName>
    </submittedName>
</protein>
<evidence type="ECO:0000256" key="4">
    <source>
        <dbReference type="ARBA" id="ARBA00022807"/>
    </source>
</evidence>
<evidence type="ECO:0000259" key="6">
    <source>
        <dbReference type="PROSITE" id="PS51935"/>
    </source>
</evidence>
<sequence length="303" mass="30608">MSIRHAHARHRATPVRRNPMETLSKAVSFNAGTFGRQAIIVVAASGLALGLAAPSQAQQLPSSALSVPTYASSGDSASISATTAPKSGTYKSTRASVTSSPAPRSGATHSHHTHAAPPVTSRAGHSHAASKASTSGAQGAATTRHTHPSAAGSSIQPTASTVTVTPQSGASKAAEDQGSAVKTASSGKLGNIASMALSYKGAPYVWGGDSPAGWDCSGFIQYVYGKAGISLPHNTTAIRTSGKFVKTSNPKPGDLVYQNNGSHAGIYIGNGKIIGAQNPSVGTVIRDADSPYGPLMGYYTLAS</sequence>
<dbReference type="GO" id="GO:0008234">
    <property type="term" value="F:cysteine-type peptidase activity"/>
    <property type="evidence" value="ECO:0007669"/>
    <property type="project" value="UniProtKB-KW"/>
</dbReference>
<evidence type="ECO:0000256" key="3">
    <source>
        <dbReference type="ARBA" id="ARBA00022801"/>
    </source>
</evidence>
<gene>
    <name evidence="7" type="ORF">HD598_001752</name>
</gene>
<proteinExistence type="inferred from homology"/>
<feature type="compositionally biased region" description="Low complexity" evidence="5">
    <location>
        <begin position="129"/>
        <end position="143"/>
    </location>
</feature>
<feature type="region of interest" description="Disordered" evidence="5">
    <location>
        <begin position="66"/>
        <end position="185"/>
    </location>
</feature>
<reference evidence="7 8" key="1">
    <citation type="submission" date="2020-08" db="EMBL/GenBank/DDBJ databases">
        <title>Sequencing the genomes of 1000 actinobacteria strains.</title>
        <authorList>
            <person name="Klenk H.-P."/>
        </authorList>
    </citation>
    <scope>NUCLEOTIDE SEQUENCE [LARGE SCALE GENOMIC DNA]</scope>
    <source>
        <strain evidence="7 8">DSM 105783</strain>
    </source>
</reference>